<dbReference type="GO" id="GO:0005524">
    <property type="term" value="F:ATP binding"/>
    <property type="evidence" value="ECO:0007669"/>
    <property type="project" value="InterPro"/>
</dbReference>
<keyword evidence="3" id="KW-1185">Reference proteome</keyword>
<dbReference type="SUPFAM" id="SSF47323">
    <property type="entry name" value="Anticodon-binding domain of a subclass of class I aminoacyl-tRNA synthetases"/>
    <property type="match status" value="1"/>
</dbReference>
<accession>A0A5E4MSN2</accession>
<name>A0A5E4MSN2_9HEMI</name>
<reference evidence="2 3" key="1">
    <citation type="submission" date="2019-08" db="EMBL/GenBank/DDBJ databases">
        <authorList>
            <person name="Alioto T."/>
            <person name="Alioto T."/>
            <person name="Gomez Garrido J."/>
        </authorList>
    </citation>
    <scope>NUCLEOTIDE SEQUENCE [LARGE SCALE GENOMIC DNA]</scope>
</reference>
<dbReference type="Proteomes" id="UP000325440">
    <property type="component" value="Unassembled WGS sequence"/>
</dbReference>
<dbReference type="Pfam" id="PF23493">
    <property type="entry name" value="CysS_C"/>
    <property type="match status" value="1"/>
</dbReference>
<organism evidence="2 3">
    <name type="scientific">Cinara cedri</name>
    <dbReference type="NCBI Taxonomy" id="506608"/>
    <lineage>
        <taxon>Eukaryota</taxon>
        <taxon>Metazoa</taxon>
        <taxon>Ecdysozoa</taxon>
        <taxon>Arthropoda</taxon>
        <taxon>Hexapoda</taxon>
        <taxon>Insecta</taxon>
        <taxon>Pterygota</taxon>
        <taxon>Neoptera</taxon>
        <taxon>Paraneoptera</taxon>
        <taxon>Hemiptera</taxon>
        <taxon>Sternorrhyncha</taxon>
        <taxon>Aphidomorpha</taxon>
        <taxon>Aphidoidea</taxon>
        <taxon>Aphididae</taxon>
        <taxon>Lachninae</taxon>
        <taxon>Cinara</taxon>
    </lineage>
</organism>
<dbReference type="GO" id="GO:0004812">
    <property type="term" value="F:aminoacyl-tRNA ligase activity"/>
    <property type="evidence" value="ECO:0007669"/>
    <property type="project" value="InterPro"/>
</dbReference>
<dbReference type="OrthoDB" id="6778003at2759"/>
<dbReference type="GO" id="GO:0006418">
    <property type="term" value="P:tRNA aminoacylation for protein translation"/>
    <property type="evidence" value="ECO:0007669"/>
    <property type="project" value="InterPro"/>
</dbReference>
<evidence type="ECO:0000313" key="2">
    <source>
        <dbReference type="EMBL" id="VVC35282.1"/>
    </source>
</evidence>
<evidence type="ECO:0000259" key="1">
    <source>
        <dbReference type="Pfam" id="PF23493"/>
    </source>
</evidence>
<evidence type="ECO:0000313" key="3">
    <source>
        <dbReference type="Proteomes" id="UP000325440"/>
    </source>
</evidence>
<proteinExistence type="predicted"/>
<dbReference type="EMBL" id="CABPRJ010001252">
    <property type="protein sequence ID" value="VVC35282.1"/>
    <property type="molecule type" value="Genomic_DNA"/>
</dbReference>
<gene>
    <name evidence="2" type="ORF">CINCED_3A008276</name>
</gene>
<dbReference type="Gene3D" id="1.20.120.1910">
    <property type="entry name" value="Cysteine-tRNA ligase, C-terminal anti-codon recognition domain"/>
    <property type="match status" value="1"/>
</dbReference>
<feature type="non-terminal residue" evidence="2">
    <location>
        <position position="92"/>
    </location>
</feature>
<sequence length="92" mass="10669">MAAKINKISNEDDKLKLIKIFTKSARFISLLQSSYQEWFASSVNRQEIENLINLRKIAKYNKDYATADNIREQLTKMGVSISDHEDGKTSWQ</sequence>
<dbReference type="AlphaFoldDB" id="A0A5E4MSN2"/>
<dbReference type="InterPro" id="IPR056411">
    <property type="entry name" value="CysS_C"/>
</dbReference>
<protein>
    <recommendedName>
        <fullName evidence="1">Cysteinyl-tRNA ligase anticodon binding domain-containing protein</fullName>
    </recommendedName>
</protein>
<dbReference type="InterPro" id="IPR009080">
    <property type="entry name" value="tRNAsynth_Ia_anticodon-bd"/>
</dbReference>
<feature type="domain" description="Cysteinyl-tRNA ligase anticodon binding" evidence="1">
    <location>
        <begin position="47"/>
        <end position="87"/>
    </location>
</feature>